<evidence type="ECO:0000313" key="2">
    <source>
        <dbReference type="Proteomes" id="UP000232722"/>
    </source>
</evidence>
<dbReference type="VEuPathDB" id="FungiDB:FUN_015929"/>
<feature type="non-terminal residue" evidence="1">
    <location>
        <position position="275"/>
    </location>
</feature>
<organism evidence="1 2">
    <name type="scientific">Rhizophagus irregularis</name>
    <dbReference type="NCBI Taxonomy" id="588596"/>
    <lineage>
        <taxon>Eukaryota</taxon>
        <taxon>Fungi</taxon>
        <taxon>Fungi incertae sedis</taxon>
        <taxon>Mucoromycota</taxon>
        <taxon>Glomeromycotina</taxon>
        <taxon>Glomeromycetes</taxon>
        <taxon>Glomerales</taxon>
        <taxon>Glomeraceae</taxon>
        <taxon>Rhizophagus</taxon>
    </lineage>
</organism>
<reference evidence="1 2" key="2">
    <citation type="submission" date="2017-09" db="EMBL/GenBank/DDBJ databases">
        <title>Extensive intraspecific genome diversity in a model arbuscular mycorrhizal fungus.</title>
        <authorList>
            <person name="Chen E.C."/>
            <person name="Morin E."/>
            <person name="Beaudet D."/>
            <person name="Noel J."/>
            <person name="Ndikumana S."/>
            <person name="Charron P."/>
            <person name="St-Onge C."/>
            <person name="Giorgi J."/>
            <person name="Grigoriev I.V."/>
            <person name="Roux C."/>
            <person name="Martin F.M."/>
            <person name="Corradi N."/>
        </authorList>
    </citation>
    <scope>NUCLEOTIDE SEQUENCE [LARGE SCALE GENOMIC DNA]</scope>
    <source>
        <strain evidence="1 2">A5</strain>
    </source>
</reference>
<name>A0A2N0NF02_9GLOM</name>
<dbReference type="Proteomes" id="UP000232722">
    <property type="component" value="Unassembled WGS sequence"/>
</dbReference>
<gene>
    <name evidence="1" type="ORF">RhiirA5_442313</name>
</gene>
<dbReference type="VEuPathDB" id="FungiDB:RhiirFUN_026353"/>
<dbReference type="InterPro" id="IPR016139">
    <property type="entry name" value="Ribosome_inactivat_prot_sub2"/>
</dbReference>
<sequence>MAAIQDVMHTLAPLLAQLPNYDGQEPPDVYYQKLRNINEMARPLAVAGFNAAARCQVMINKMTGRFAPVPANDPYAGGNPAINTEPLFFNWLREKYREVMVGTNRGAIFSLVNERFSEVDTPDSYEKRIKPLVQAMANADAIPYLYSHVPDNLEIRIRIAAPVTVEAFLSELRNAWHESSNRRTQIPVAIQQQSKAALEKLADIAVRLGYTGDITNPIAIHGFIESDLTRRLGGQTQHLRRDHFGTGQVKKVTKATKSSLKRHCSNCGRTGHSKN</sequence>
<comment type="caution">
    <text evidence="1">The sequence shown here is derived from an EMBL/GenBank/DDBJ whole genome shotgun (WGS) entry which is preliminary data.</text>
</comment>
<accession>A0A2N0NF02</accession>
<protein>
    <submittedName>
        <fullName evidence="1">Uncharacterized protein</fullName>
    </submittedName>
</protein>
<dbReference type="VEuPathDB" id="FungiDB:RhiirA1_484533"/>
<dbReference type="EMBL" id="LLXJ01008931">
    <property type="protein sequence ID" value="PKB93109.1"/>
    <property type="molecule type" value="Genomic_DNA"/>
</dbReference>
<dbReference type="AlphaFoldDB" id="A0A2N0NF02"/>
<reference evidence="1 2" key="1">
    <citation type="submission" date="2016-04" db="EMBL/GenBank/DDBJ databases">
        <title>Genome analyses suggest a sexual origin of heterokaryosis in a supposedly ancient asexual fungus.</title>
        <authorList>
            <person name="Ropars J."/>
            <person name="Sedzielewska K."/>
            <person name="Noel J."/>
            <person name="Charron P."/>
            <person name="Farinelli L."/>
            <person name="Marton T."/>
            <person name="Kruger M."/>
            <person name="Pelin A."/>
            <person name="Brachmann A."/>
            <person name="Corradi N."/>
        </authorList>
    </citation>
    <scope>NUCLEOTIDE SEQUENCE [LARGE SCALE GENOMIC DNA]</scope>
    <source>
        <strain evidence="1 2">A5</strain>
    </source>
</reference>
<proteinExistence type="predicted"/>
<evidence type="ECO:0000313" key="1">
    <source>
        <dbReference type="EMBL" id="PKB93109.1"/>
    </source>
</evidence>
<dbReference type="Gene3D" id="4.10.470.10">
    <property type="entry name" value="Ricin (A Subunit), domain 2"/>
    <property type="match status" value="1"/>
</dbReference>